<dbReference type="AlphaFoldDB" id="A0A7J7DZ13"/>
<dbReference type="Proteomes" id="UP000593562">
    <property type="component" value="Unassembled WGS sequence"/>
</dbReference>
<evidence type="ECO:0000256" key="3">
    <source>
        <dbReference type="SAM" id="Coils"/>
    </source>
</evidence>
<keyword evidence="3" id="KW-0175">Coiled coil</keyword>
<dbReference type="InterPro" id="IPR019734">
    <property type="entry name" value="TPR_rpt"/>
</dbReference>
<dbReference type="SUPFAM" id="SSF48452">
    <property type="entry name" value="TPR-like"/>
    <property type="match status" value="2"/>
</dbReference>
<dbReference type="PANTHER" id="PTHR22767">
    <property type="entry name" value="N-TERMINAL ACETYLTRANSFERASE-RELATED"/>
    <property type="match status" value="1"/>
</dbReference>
<dbReference type="FunFam" id="1.25.40.1040:FF:000007">
    <property type="entry name" value="N-alpha-acetyltransferase 25, NatB auxiliary subunit"/>
    <property type="match status" value="1"/>
</dbReference>
<name>A0A7J7DZ13_TRIWF</name>
<dbReference type="OrthoDB" id="1874341at2759"/>
<keyword evidence="5" id="KW-1185">Reference proteome</keyword>
<dbReference type="SMART" id="SM00028">
    <property type="entry name" value="TPR"/>
    <property type="match status" value="2"/>
</dbReference>
<dbReference type="Gene3D" id="1.25.40.1040">
    <property type="match status" value="1"/>
</dbReference>
<accession>A0A7J7DZ13</accession>
<evidence type="ECO:0000256" key="2">
    <source>
        <dbReference type="PROSITE-ProRule" id="PRU00339"/>
    </source>
</evidence>
<dbReference type="InParanoid" id="A0A7J7DZ13"/>
<gene>
    <name evidence="4" type="ORF">HS088_TW02G00339</name>
</gene>
<protein>
    <recommendedName>
        <fullName evidence="6">Phagocyte signaling-impaired protein</fullName>
    </recommendedName>
</protein>
<dbReference type="GO" id="GO:0031416">
    <property type="term" value="C:NatB complex"/>
    <property type="evidence" value="ECO:0007669"/>
    <property type="project" value="TreeGrafter"/>
</dbReference>
<evidence type="ECO:0000313" key="5">
    <source>
        <dbReference type="Proteomes" id="UP000593562"/>
    </source>
</evidence>
<organism evidence="4 5">
    <name type="scientific">Tripterygium wilfordii</name>
    <name type="common">Thunder God vine</name>
    <dbReference type="NCBI Taxonomy" id="458696"/>
    <lineage>
        <taxon>Eukaryota</taxon>
        <taxon>Viridiplantae</taxon>
        <taxon>Streptophyta</taxon>
        <taxon>Embryophyta</taxon>
        <taxon>Tracheophyta</taxon>
        <taxon>Spermatophyta</taxon>
        <taxon>Magnoliopsida</taxon>
        <taxon>eudicotyledons</taxon>
        <taxon>Gunneridae</taxon>
        <taxon>Pentapetalae</taxon>
        <taxon>rosids</taxon>
        <taxon>fabids</taxon>
        <taxon>Celastrales</taxon>
        <taxon>Celastraceae</taxon>
        <taxon>Tripterygium</taxon>
    </lineage>
</organism>
<reference evidence="4 5" key="1">
    <citation type="journal article" date="2020" name="Nat. Commun.">
        <title>Genome of Tripterygium wilfordii and identification of cytochrome P450 involved in triptolide biosynthesis.</title>
        <authorList>
            <person name="Tu L."/>
            <person name="Su P."/>
            <person name="Zhang Z."/>
            <person name="Gao L."/>
            <person name="Wang J."/>
            <person name="Hu T."/>
            <person name="Zhou J."/>
            <person name="Zhang Y."/>
            <person name="Zhao Y."/>
            <person name="Liu Y."/>
            <person name="Song Y."/>
            <person name="Tong Y."/>
            <person name="Lu Y."/>
            <person name="Yang J."/>
            <person name="Xu C."/>
            <person name="Jia M."/>
            <person name="Peters R.J."/>
            <person name="Huang L."/>
            <person name="Gao W."/>
        </authorList>
    </citation>
    <scope>NUCLEOTIDE SEQUENCE [LARGE SCALE GENOMIC DNA]</scope>
    <source>
        <strain evidence="5">cv. XIE 37</strain>
        <tissue evidence="4">Leaf</tissue>
    </source>
</reference>
<dbReference type="FunCoup" id="A0A7J7DZ13">
    <property type="interactions" value="5021"/>
</dbReference>
<dbReference type="Pfam" id="PF09797">
    <property type="entry name" value="NatB_MDM20"/>
    <property type="match status" value="1"/>
</dbReference>
<dbReference type="PANTHER" id="PTHR22767:SF3">
    <property type="entry name" value="N-ALPHA-ACETYLTRANSFERASE 25, NATB AUXILIARY SUBUNIT"/>
    <property type="match status" value="1"/>
</dbReference>
<evidence type="ECO:0000313" key="4">
    <source>
        <dbReference type="EMBL" id="KAF5751326.1"/>
    </source>
</evidence>
<dbReference type="EMBL" id="JAAARO010000002">
    <property type="protein sequence ID" value="KAF5751326.1"/>
    <property type="molecule type" value="Genomic_DNA"/>
</dbReference>
<comment type="caution">
    <text evidence="4">The sequence shown here is derived from an EMBL/GenBank/DDBJ whole genome shotgun (WGS) entry which is preliminary data.</text>
</comment>
<sequence length="1013" mass="115619">MASKFGLAGGIPERRVRPIWDAIDSRQFKNALKHSASLLAKHPNSPYALGLKALILERMGKSDEALSICINAKELLYKNDSLLMDDLTLSTLQIVFQRLDHLELATSCYEHACGKHPNNLELMMGLFNCYVREYSFVKQQQTAIRMYKLVGEERFLLWAVCSIQLQVLCANGEDKLLLLAEGLLKKHVAAHSLHEPEALIVYISILEQQAKYGDALEILSGKLGSLLMMEVDRLRIEGRLLARAGDYSAAVVVYQKLLKLCPDDWEGFLHYLSCVLEDDSIWCVVADNNPIQRSKFLDCRVSHLSDEVFDCRTSDASAFVQKLQEDNRDSLIRGPYLAGLEIKRRKHLYGKVNDDEMIEALMQYFSIFGHLACFTSDVEVFLQVLAPNKRTKFNERLVKCYSSLPVDVTKMLGQSITLFKVQDVMGNMYTTLPVSELEDTAVRMVKLFFESLPLFKDLDPQESMQGEELLSLTCNVLVQLFWRTRHLGYLVEAIMVLEFGLTIRRYVWQYKILLVHLYSFLGALSLAYEWYKLLDVKNILMETVSHHMLPQMLKSPLWVELNNLLKDYLRFMDDYFRESADLTFLAYRHRNYSKVIEFVQFKEHLQRSNQYLVARIEAAILQLKQNADNLEEEELVLESLNCGIQFAELSNEIRPKSLTFNEDLQSRPWWTPISGKNYLLGPFEGISYCPKENLTKENEASVRRAIERRALLPRMVHLSIQSASALLKDNMEVNGSVSDPQIYSELKFLLERYAKLLGCSLSDAIEVVMGGLNSQKSSEVFHSDMVDWMNFAVFLNAWKLCSNERKQLDRDGCAPGIWRTVNSLLEKYISEVVKSMEPLIHPSRGDLSFLVQVISEPLAWHILVIQSYVRSSLPSGKKKKKGGSTDHSTSPLAIVTRDTIQLLCAILEEVTRWLGEQIKGPEDENLEIILSSVRKESQVEGPGQVFQILGTLISSTSEMEVGVRICEALKSWNPVDVARKMATGQSLVLSEFLYICESRMKSLQLLKHQIAQV</sequence>
<evidence type="ECO:0000256" key="1">
    <source>
        <dbReference type="ARBA" id="ARBA00006298"/>
    </source>
</evidence>
<dbReference type="InterPro" id="IPR019183">
    <property type="entry name" value="NAA25_NatB_aux_su"/>
</dbReference>
<keyword evidence="2" id="KW-0802">TPR repeat</keyword>
<feature type="coiled-coil region" evidence="3">
    <location>
        <begin position="613"/>
        <end position="640"/>
    </location>
</feature>
<dbReference type="InterPro" id="IPR011990">
    <property type="entry name" value="TPR-like_helical_dom_sf"/>
</dbReference>
<dbReference type="PROSITE" id="PS50005">
    <property type="entry name" value="TPR"/>
    <property type="match status" value="1"/>
</dbReference>
<feature type="repeat" description="TPR" evidence="2">
    <location>
        <begin position="231"/>
        <end position="264"/>
    </location>
</feature>
<comment type="similarity">
    <text evidence="1">Belongs to the MDM20/NAA25 family.</text>
</comment>
<evidence type="ECO:0008006" key="6">
    <source>
        <dbReference type="Google" id="ProtNLM"/>
    </source>
</evidence>
<proteinExistence type="inferred from homology"/>